<comment type="caution">
    <text evidence="11">The sequence shown here is derived from an EMBL/GenBank/DDBJ whole genome shotgun (WGS) entry which is preliminary data.</text>
</comment>
<dbReference type="Pfam" id="PF16686">
    <property type="entry name" value="POT1PC"/>
    <property type="match status" value="1"/>
</dbReference>
<reference evidence="11 12" key="1">
    <citation type="submission" date="2015-06" db="EMBL/GenBank/DDBJ databases">
        <title>Survival trade-offs in plant roots during colonization by closely related pathogenic and mutualistic fungi.</title>
        <authorList>
            <person name="Hacquard S."/>
            <person name="Kracher B."/>
            <person name="Hiruma K."/>
            <person name="Weinman A."/>
            <person name="Muench P."/>
            <person name="Garrido Oter R."/>
            <person name="Ver Loren van Themaat E."/>
            <person name="Dallerey J.-F."/>
            <person name="Damm U."/>
            <person name="Henrissat B."/>
            <person name="Lespinet O."/>
            <person name="Thon M."/>
            <person name="Kemen E."/>
            <person name="McHardy A.C."/>
            <person name="Schulze-Lefert P."/>
            <person name="O'Connell R.J."/>
        </authorList>
    </citation>
    <scope>NUCLEOTIDE SEQUENCE [LARGE SCALE GENOMIC DNA]</scope>
    <source>
        <strain evidence="11 12">0861</strain>
    </source>
</reference>
<dbReference type="SUPFAM" id="SSF50249">
    <property type="entry name" value="Nucleic acid-binding proteins"/>
    <property type="match status" value="2"/>
</dbReference>
<dbReference type="Proteomes" id="UP000076552">
    <property type="component" value="Unassembled WGS sequence"/>
</dbReference>
<evidence type="ECO:0000256" key="8">
    <source>
        <dbReference type="ARBA" id="ARBA00023242"/>
    </source>
</evidence>
<feature type="region of interest" description="Disordered" evidence="9">
    <location>
        <begin position="603"/>
        <end position="640"/>
    </location>
</feature>
<proteinExistence type="inferred from homology"/>
<dbReference type="EMBL" id="LFIV01000203">
    <property type="protein sequence ID" value="KZL65797.1"/>
    <property type="molecule type" value="Genomic_DNA"/>
</dbReference>
<keyword evidence="8" id="KW-0539">Nucleus</keyword>
<dbReference type="STRING" id="708197.A0A166NL67"/>
<dbReference type="GO" id="GO:0098505">
    <property type="term" value="F:G-rich strand telomeric DNA binding"/>
    <property type="evidence" value="ECO:0007669"/>
    <property type="project" value="TreeGrafter"/>
</dbReference>
<dbReference type="PANTHER" id="PTHR14513:SF0">
    <property type="entry name" value="PROTECTION OF TELOMERES PROTEIN 1"/>
    <property type="match status" value="1"/>
</dbReference>
<feature type="domain" description="Telomeric single stranded DNA binding POT1/Cdc13" evidence="10">
    <location>
        <begin position="31"/>
        <end position="178"/>
    </location>
</feature>
<evidence type="ECO:0000256" key="6">
    <source>
        <dbReference type="ARBA" id="ARBA00022895"/>
    </source>
</evidence>
<evidence type="ECO:0000256" key="9">
    <source>
        <dbReference type="SAM" id="MobiDB-lite"/>
    </source>
</evidence>
<dbReference type="GO" id="GO:0000783">
    <property type="term" value="C:nuclear telomere cap complex"/>
    <property type="evidence" value="ECO:0007669"/>
    <property type="project" value="TreeGrafter"/>
</dbReference>
<dbReference type="Pfam" id="PF02765">
    <property type="entry name" value="POT1"/>
    <property type="match status" value="1"/>
</dbReference>
<feature type="region of interest" description="Disordered" evidence="9">
    <location>
        <begin position="345"/>
        <end position="421"/>
    </location>
</feature>
<dbReference type="SMART" id="SM00976">
    <property type="entry name" value="Telo_bind"/>
    <property type="match status" value="1"/>
</dbReference>
<dbReference type="AlphaFoldDB" id="A0A166NL67"/>
<keyword evidence="6" id="KW-0779">Telomere</keyword>
<gene>
    <name evidence="11" type="ORF">CT0861_09431</name>
</gene>
<feature type="compositionally biased region" description="Polar residues" evidence="9">
    <location>
        <begin position="604"/>
        <end position="614"/>
    </location>
</feature>
<dbReference type="InterPro" id="IPR012340">
    <property type="entry name" value="NA-bd_OB-fold"/>
</dbReference>
<evidence type="ECO:0000256" key="7">
    <source>
        <dbReference type="ARBA" id="ARBA00023125"/>
    </source>
</evidence>
<feature type="non-terminal residue" evidence="11">
    <location>
        <position position="1"/>
    </location>
</feature>
<protein>
    <recommendedName>
        <fullName evidence="4">Protection of telomeres protein 1</fullName>
    </recommendedName>
</protein>
<dbReference type="InterPro" id="IPR032042">
    <property type="entry name" value="POT1PC"/>
</dbReference>
<feature type="compositionally biased region" description="Basic and acidic residues" evidence="9">
    <location>
        <begin position="364"/>
        <end position="376"/>
    </location>
</feature>
<evidence type="ECO:0000259" key="10">
    <source>
        <dbReference type="SMART" id="SM00976"/>
    </source>
</evidence>
<evidence type="ECO:0000313" key="11">
    <source>
        <dbReference type="EMBL" id="KZL65797.1"/>
    </source>
</evidence>
<dbReference type="InterPro" id="IPR011564">
    <property type="entry name" value="Telomer_end-bd_POT1/Cdc13"/>
</dbReference>
<keyword evidence="5" id="KW-0158">Chromosome</keyword>
<dbReference type="GO" id="GO:0010521">
    <property type="term" value="F:telomerase inhibitor activity"/>
    <property type="evidence" value="ECO:0007669"/>
    <property type="project" value="TreeGrafter"/>
</dbReference>
<accession>A0A166NL67</accession>
<dbReference type="InterPro" id="IPR028389">
    <property type="entry name" value="POT1"/>
</dbReference>
<evidence type="ECO:0000256" key="2">
    <source>
        <dbReference type="ARBA" id="ARBA00004574"/>
    </source>
</evidence>
<evidence type="ECO:0000256" key="5">
    <source>
        <dbReference type="ARBA" id="ARBA00022454"/>
    </source>
</evidence>
<dbReference type="GO" id="GO:0016233">
    <property type="term" value="P:telomere capping"/>
    <property type="evidence" value="ECO:0007669"/>
    <property type="project" value="TreeGrafter"/>
</dbReference>
<evidence type="ECO:0000256" key="1">
    <source>
        <dbReference type="ARBA" id="ARBA00004123"/>
    </source>
</evidence>
<name>A0A166NL67_9PEZI</name>
<dbReference type="GO" id="GO:0032210">
    <property type="term" value="P:regulation of telomere maintenance via telomerase"/>
    <property type="evidence" value="ECO:0007669"/>
    <property type="project" value="TreeGrafter"/>
</dbReference>
<keyword evidence="7" id="KW-0238">DNA-binding</keyword>
<sequence length="690" mass="77838">LGHMPQFSRLIDSVSMAVPDAGPVMDLPQGFTSIADLLEEKVEANKLVNIIGIVMDFQKPIPTKGADHKATIRLFDFSVSGEYRAIEMVLFRPENAMPNVGAGDIVAVYQVKCQRYRSNPMSLITNYVTAVHVYPAAKIPPSPAQAASCPLMLSTTDSGHKPAPKDEQYMSWLFHNIDKSYIPDVEQFNIQATRSLNIKNKLCELKDAKDGTFHDIIVQVVQEPHDYGDKIRLYVSDYTENSGFFNYIRTGQAGENSRDGDPYGYTSGKASTSSNWNGPFGKKSLQVTCWEPHATVIRQRVHNGFWVHLLNVQFKFGSDGRNLEGYLRQDQNAFPNKVYVDVLDPSEDPEHIHPSIKNAIRRKRDYEMEEKAERKGLRSTQATSKKRPAADQPEDKRLNSKQRRAMQRAQAEEKVKQAEAPAEASLNKQVVAEHPEQATVPVSVILESTKYETTHQGAPLLLDLPFNCAKYRTNVRVIDFHPNRLQDFARARKQTEYDVLSDYSGIESESEAEEGGMLDGFVKTSDRIWEWRFALRLQDVTAVAKNPQDREENSFWVVVGNMDAQLLTNMDACNLRVNPNELAQLRENMFILWGDLEEKKTKELANNSKKQNATAGKKTASDRPPDSSDNEGPSEPSKKVTEAISNRPFTCCIHQYGIRVQESNPDKANAGEGKRWKRMFGLFGTKICQK</sequence>
<evidence type="ECO:0000313" key="12">
    <source>
        <dbReference type="Proteomes" id="UP000076552"/>
    </source>
</evidence>
<evidence type="ECO:0000256" key="4">
    <source>
        <dbReference type="ARBA" id="ARBA00015253"/>
    </source>
</evidence>
<organism evidence="11 12">
    <name type="scientific">Colletotrichum tofieldiae</name>
    <dbReference type="NCBI Taxonomy" id="708197"/>
    <lineage>
        <taxon>Eukaryota</taxon>
        <taxon>Fungi</taxon>
        <taxon>Dikarya</taxon>
        <taxon>Ascomycota</taxon>
        <taxon>Pezizomycotina</taxon>
        <taxon>Sordariomycetes</taxon>
        <taxon>Hypocreomycetidae</taxon>
        <taxon>Glomerellales</taxon>
        <taxon>Glomerellaceae</taxon>
        <taxon>Colletotrichum</taxon>
        <taxon>Colletotrichum spaethianum species complex</taxon>
    </lineage>
</organism>
<comment type="similarity">
    <text evidence="3">Belongs to the telombin family.</text>
</comment>
<comment type="subcellular location">
    <subcellularLocation>
        <location evidence="2">Chromosome</location>
        <location evidence="2">Telomere</location>
    </subcellularLocation>
    <subcellularLocation>
        <location evidence="1">Nucleus</location>
    </subcellularLocation>
</comment>
<dbReference type="PANTHER" id="PTHR14513">
    <property type="entry name" value="PROTECTION OF TELOMERES 1"/>
    <property type="match status" value="1"/>
</dbReference>
<keyword evidence="12" id="KW-1185">Reference proteome</keyword>
<dbReference type="FunFam" id="2.40.50.140:FF:000303">
    <property type="entry name" value="Protection of telomeres protein 1"/>
    <property type="match status" value="1"/>
</dbReference>
<dbReference type="Gene3D" id="2.40.50.140">
    <property type="entry name" value="Nucleic acid-binding proteins"/>
    <property type="match status" value="2"/>
</dbReference>
<evidence type="ECO:0000256" key="3">
    <source>
        <dbReference type="ARBA" id="ARBA00008442"/>
    </source>
</evidence>